<reference evidence="1 2" key="1">
    <citation type="submission" date="2024-02" db="EMBL/GenBank/DDBJ databases">
        <title>Discinaceae phylogenomics.</title>
        <authorList>
            <person name="Dirks A.C."/>
            <person name="James T.Y."/>
        </authorList>
    </citation>
    <scope>NUCLEOTIDE SEQUENCE [LARGE SCALE GENOMIC DNA]</scope>
    <source>
        <strain evidence="1 2">ACD0624</strain>
    </source>
</reference>
<proteinExistence type="predicted"/>
<gene>
    <name evidence="1" type="ORF">Q9L58_000998</name>
</gene>
<dbReference type="Proteomes" id="UP001447188">
    <property type="component" value="Unassembled WGS sequence"/>
</dbReference>
<evidence type="ECO:0000313" key="1">
    <source>
        <dbReference type="EMBL" id="KAL0639907.1"/>
    </source>
</evidence>
<organism evidence="1 2">
    <name type="scientific">Discina gigas</name>
    <dbReference type="NCBI Taxonomy" id="1032678"/>
    <lineage>
        <taxon>Eukaryota</taxon>
        <taxon>Fungi</taxon>
        <taxon>Dikarya</taxon>
        <taxon>Ascomycota</taxon>
        <taxon>Pezizomycotina</taxon>
        <taxon>Pezizomycetes</taxon>
        <taxon>Pezizales</taxon>
        <taxon>Discinaceae</taxon>
        <taxon>Discina</taxon>
    </lineage>
</organism>
<accession>A0ABR3GVI0</accession>
<sequence>MTFNNSTSLPLPLVTLLAATGSINRVKSYFLVNSMMGGGDRVPSRWKYPGEADEETSLLLRPIFNTKKTVKGKFEPALHSRVQGFFLSPCIRVHPASPGLFFGPVLKLHRAFFADMQDGGWLHAWLTSSMKNIGELFTALQMFVVWSELYKSMDGREKMERIPKM</sequence>
<protein>
    <submittedName>
        <fullName evidence="1">Uncharacterized protein</fullName>
    </submittedName>
</protein>
<evidence type="ECO:0000313" key="2">
    <source>
        <dbReference type="Proteomes" id="UP001447188"/>
    </source>
</evidence>
<keyword evidence="2" id="KW-1185">Reference proteome</keyword>
<comment type="caution">
    <text evidence="1">The sequence shown here is derived from an EMBL/GenBank/DDBJ whole genome shotgun (WGS) entry which is preliminary data.</text>
</comment>
<dbReference type="EMBL" id="JBBBZM010000007">
    <property type="protein sequence ID" value="KAL0639907.1"/>
    <property type="molecule type" value="Genomic_DNA"/>
</dbReference>
<name>A0ABR3GVI0_9PEZI</name>